<dbReference type="AlphaFoldDB" id="A0AB34KJF5"/>
<dbReference type="InterPro" id="IPR000192">
    <property type="entry name" value="Aminotrans_V_dom"/>
</dbReference>
<organism evidence="3 4">
    <name type="scientific">Cladosporium halotolerans</name>
    <dbReference type="NCBI Taxonomy" id="1052096"/>
    <lineage>
        <taxon>Eukaryota</taxon>
        <taxon>Fungi</taxon>
        <taxon>Dikarya</taxon>
        <taxon>Ascomycota</taxon>
        <taxon>Pezizomycotina</taxon>
        <taxon>Dothideomycetes</taxon>
        <taxon>Dothideomycetidae</taxon>
        <taxon>Cladosporiales</taxon>
        <taxon>Cladosporiaceae</taxon>
        <taxon>Cladosporium</taxon>
    </lineage>
</organism>
<feature type="domain" description="Aminotransferase class V" evidence="2">
    <location>
        <begin position="80"/>
        <end position="269"/>
    </location>
</feature>
<dbReference type="PANTHER" id="PTHR43092:SF2">
    <property type="entry name" value="HERCYNYLCYSTEINE SULFOXIDE LYASE"/>
    <property type="match status" value="1"/>
</dbReference>
<dbReference type="Proteomes" id="UP000803884">
    <property type="component" value="Unassembled WGS sequence"/>
</dbReference>
<dbReference type="Gene3D" id="3.40.640.10">
    <property type="entry name" value="Type I PLP-dependent aspartate aminotransferase-like (Major domain)"/>
    <property type="match status" value="1"/>
</dbReference>
<evidence type="ECO:0000256" key="1">
    <source>
        <dbReference type="ARBA" id="ARBA00022898"/>
    </source>
</evidence>
<dbReference type="InterPro" id="IPR015424">
    <property type="entry name" value="PyrdxlP-dep_Trfase"/>
</dbReference>
<dbReference type="EMBL" id="JAAQHG020000031">
    <property type="protein sequence ID" value="KAL1583852.1"/>
    <property type="molecule type" value="Genomic_DNA"/>
</dbReference>
<dbReference type="GeneID" id="96008618"/>
<gene>
    <name evidence="3" type="ORF">WHR41_07175</name>
</gene>
<dbReference type="Pfam" id="PF00266">
    <property type="entry name" value="Aminotran_5"/>
    <property type="match status" value="1"/>
</dbReference>
<evidence type="ECO:0000313" key="4">
    <source>
        <dbReference type="Proteomes" id="UP000803884"/>
    </source>
</evidence>
<evidence type="ECO:0000313" key="3">
    <source>
        <dbReference type="EMBL" id="KAL1583852.1"/>
    </source>
</evidence>
<keyword evidence="4" id="KW-1185">Reference proteome</keyword>
<evidence type="ECO:0000259" key="2">
    <source>
        <dbReference type="Pfam" id="PF00266"/>
    </source>
</evidence>
<accession>A0AB34KJF5</accession>
<dbReference type="SUPFAM" id="SSF53383">
    <property type="entry name" value="PLP-dependent transferases"/>
    <property type="match status" value="1"/>
</dbReference>
<keyword evidence="1" id="KW-0663">Pyridoxal phosphate</keyword>
<comment type="caution">
    <text evidence="3">The sequence shown here is derived from an EMBL/GenBank/DDBJ whole genome shotgun (WGS) entry which is preliminary data.</text>
</comment>
<protein>
    <recommendedName>
        <fullName evidence="2">Aminotransferase class V domain-containing protein</fullName>
    </recommendedName>
</protein>
<dbReference type="InterPro" id="IPR015421">
    <property type="entry name" value="PyrdxlP-dep_Trfase_major"/>
</dbReference>
<dbReference type="RefSeq" id="XP_069226958.1">
    <property type="nucleotide sequence ID" value="XM_069375780.1"/>
</dbReference>
<dbReference type="PANTHER" id="PTHR43092">
    <property type="entry name" value="L-CYSTEINE DESULFHYDRASE"/>
    <property type="match status" value="1"/>
</dbReference>
<sequence length="459" mass="51028">MVLKNVTPRPKYDPLAAIKRSETIECGTEARKHFAIADGYHNLNHGSFGTYPKEIGNVLRHYQDLAEERPDVFIRYDYPKALDEARAAIAEYLKAPVEGCVFVPNASTGTNTVLRNLVYQPGDVIIYFATVYGACGKTVAYITETTPATSHMVEYTYPLSDDELCSKFEQAIKGIKAEGKNPRVAIYDTIASQPGVRMPFERLTELCRQHGVLSCIDGAHSVGGIPLELGKLDPDFYVSNCHKWLHVPRGCAVLYVPERNHALMRSTLPTSHGFVPAPVDGAADIRSPLPPSAKTAFVNSFEFVGTVDNGPTLCVPAALEWRKKLTWKGKQGENAIYAYTEHLAHEAGELMASALGTEVMENAEGTLAKCFFSNVRLPLSFQDQAQGDVGKAFEIVTWMSRVLVDEYDTFMGFNFYADAWWVRLSAQVYLTLEDFKWGTEVLKEVCERVKKGEWKTEGA</sequence>
<reference evidence="3 4" key="1">
    <citation type="journal article" date="2020" name="Microbiol. Resour. Announc.">
        <title>Draft Genome Sequence of a Cladosporium Species Isolated from the Mesophotic Ascidian Didemnum maculosum.</title>
        <authorList>
            <person name="Gioti A."/>
            <person name="Siaperas R."/>
            <person name="Nikolaivits E."/>
            <person name="Le Goff G."/>
            <person name="Ouazzani J."/>
            <person name="Kotoulas G."/>
            <person name="Topakas E."/>
        </authorList>
    </citation>
    <scope>NUCLEOTIDE SEQUENCE [LARGE SCALE GENOMIC DNA]</scope>
    <source>
        <strain evidence="3 4">TM138-S3</strain>
    </source>
</reference>
<name>A0AB34KJF5_9PEZI</name>
<proteinExistence type="predicted"/>